<dbReference type="Pfam" id="PF13561">
    <property type="entry name" value="adh_short_C2"/>
    <property type="match status" value="1"/>
</dbReference>
<proteinExistence type="inferred from homology"/>
<dbReference type="PRINTS" id="PR00081">
    <property type="entry name" value="GDHRDH"/>
</dbReference>
<dbReference type="PANTHER" id="PTHR42879">
    <property type="entry name" value="3-OXOACYL-(ACYL-CARRIER-PROTEIN) REDUCTASE"/>
    <property type="match status" value="1"/>
</dbReference>
<dbReference type="Gene3D" id="3.40.50.720">
    <property type="entry name" value="NAD(P)-binding Rossmann-like Domain"/>
    <property type="match status" value="1"/>
</dbReference>
<dbReference type="InterPro" id="IPR002347">
    <property type="entry name" value="SDR_fam"/>
</dbReference>
<dbReference type="PANTHER" id="PTHR42879:SF2">
    <property type="entry name" value="3-OXOACYL-[ACYL-CARRIER-PROTEIN] REDUCTASE FABG"/>
    <property type="match status" value="1"/>
</dbReference>
<dbReference type="GO" id="GO:0016491">
    <property type="term" value="F:oxidoreductase activity"/>
    <property type="evidence" value="ECO:0007669"/>
    <property type="project" value="UniProtKB-KW"/>
</dbReference>
<keyword evidence="3" id="KW-1185">Reference proteome</keyword>
<dbReference type="CDD" id="cd05233">
    <property type="entry name" value="SDR_c"/>
    <property type="match status" value="1"/>
</dbReference>
<evidence type="ECO:0000256" key="1">
    <source>
        <dbReference type="ARBA" id="ARBA00006484"/>
    </source>
</evidence>
<dbReference type="Proteomes" id="UP001597112">
    <property type="component" value="Unassembled WGS sequence"/>
</dbReference>
<dbReference type="SUPFAM" id="SSF51735">
    <property type="entry name" value="NAD(P)-binding Rossmann-fold domains"/>
    <property type="match status" value="1"/>
</dbReference>
<evidence type="ECO:0000313" key="3">
    <source>
        <dbReference type="Proteomes" id="UP001597112"/>
    </source>
</evidence>
<dbReference type="RefSeq" id="WP_377579116.1">
    <property type="nucleotide sequence ID" value="NZ_JBHTKA010000003.1"/>
</dbReference>
<dbReference type="EMBL" id="JBHTKA010000003">
    <property type="protein sequence ID" value="MFD0999949.1"/>
    <property type="molecule type" value="Genomic_DNA"/>
</dbReference>
<reference evidence="3" key="1">
    <citation type="journal article" date="2019" name="Int. J. Syst. Evol. Microbiol.">
        <title>The Global Catalogue of Microorganisms (GCM) 10K type strain sequencing project: providing services to taxonomists for standard genome sequencing and annotation.</title>
        <authorList>
            <consortium name="The Broad Institute Genomics Platform"/>
            <consortium name="The Broad Institute Genome Sequencing Center for Infectious Disease"/>
            <person name="Wu L."/>
            <person name="Ma J."/>
        </authorList>
    </citation>
    <scope>NUCLEOTIDE SEQUENCE [LARGE SCALE GENOMIC DNA]</scope>
    <source>
        <strain evidence="3">CCUG 58938</strain>
    </source>
</reference>
<dbReference type="InterPro" id="IPR036291">
    <property type="entry name" value="NAD(P)-bd_dom_sf"/>
</dbReference>
<sequence length="279" mass="29528">MLLQNKNAIIYGAAGSLGSTVAHTLAQAGAKIFLTGRTADRLQKVADEIIAIGGKAEIAIVDALNEKSIQAYLDKLSNDGTTIDISFCAIDFQSVQDIPLVDMKADDYMRPITIALQSQFLTSTAAARKMMKQQSGVILSLTATPGGIGYPYTGGFSSACVAMETFVTNLASEVGAYNVRVVNIRSAGSPDSQVFKQAIDAVPQEMEHVLQSMKNDTMLKKLPMMNDIAQVAVFLSSELANMITGVTVDVTGGTTVGLNYRAPKIKEAHSAGAALVTSR</sequence>
<dbReference type="EC" id="1.1.1.-" evidence="2"/>
<comment type="caution">
    <text evidence="2">The sequence shown here is derived from an EMBL/GenBank/DDBJ whole genome shotgun (WGS) entry which is preliminary data.</text>
</comment>
<evidence type="ECO:0000313" key="2">
    <source>
        <dbReference type="EMBL" id="MFD0999949.1"/>
    </source>
</evidence>
<organism evidence="2 3">
    <name type="scientific">Ohtaekwangia kribbensis</name>
    <dbReference type="NCBI Taxonomy" id="688913"/>
    <lineage>
        <taxon>Bacteria</taxon>
        <taxon>Pseudomonadati</taxon>
        <taxon>Bacteroidota</taxon>
        <taxon>Cytophagia</taxon>
        <taxon>Cytophagales</taxon>
        <taxon>Fulvivirgaceae</taxon>
        <taxon>Ohtaekwangia</taxon>
    </lineage>
</organism>
<comment type="similarity">
    <text evidence="1">Belongs to the short-chain dehydrogenases/reductases (SDR) family.</text>
</comment>
<name>A0ABW3K163_9BACT</name>
<accession>A0ABW3K163</accession>
<dbReference type="InterPro" id="IPR050259">
    <property type="entry name" value="SDR"/>
</dbReference>
<protein>
    <submittedName>
        <fullName evidence="2">SDR family NAD(P)-dependent oxidoreductase</fullName>
        <ecNumber evidence="2">1.1.1.-</ecNumber>
    </submittedName>
</protein>
<keyword evidence="2" id="KW-0560">Oxidoreductase</keyword>
<gene>
    <name evidence="2" type="ORF">ACFQ21_11570</name>
</gene>